<dbReference type="AlphaFoldDB" id="A0A0N1F476"/>
<feature type="compositionally biased region" description="Pro residues" evidence="2">
    <location>
        <begin position="51"/>
        <end position="72"/>
    </location>
</feature>
<organism evidence="5 6">
    <name type="scientific">Bosea vaviloviae</name>
    <dbReference type="NCBI Taxonomy" id="1526658"/>
    <lineage>
        <taxon>Bacteria</taxon>
        <taxon>Pseudomonadati</taxon>
        <taxon>Pseudomonadota</taxon>
        <taxon>Alphaproteobacteria</taxon>
        <taxon>Hyphomicrobiales</taxon>
        <taxon>Boseaceae</taxon>
        <taxon>Bosea</taxon>
    </lineage>
</organism>
<feature type="domain" description="Alkaline proteinase inhibitor/ Outer membrane lipoprotein Omp19" evidence="4">
    <location>
        <begin position="151"/>
        <end position="242"/>
    </location>
</feature>
<reference evidence="5 6" key="1">
    <citation type="submission" date="2015-07" db="EMBL/GenBank/DDBJ databases">
        <title>Whole genome sequencing of Bosea vaviloviae isolated from cave pool.</title>
        <authorList>
            <person name="Tan N.E.H."/>
            <person name="Lee Y.P."/>
            <person name="Gan H.M."/>
            <person name="Barton H."/>
            <person name="Savka M.A."/>
        </authorList>
    </citation>
    <scope>NUCLEOTIDE SEQUENCE [LARGE SCALE GENOMIC DNA]</scope>
    <source>
        <strain evidence="5 6">SD260</strain>
    </source>
</reference>
<protein>
    <recommendedName>
        <fullName evidence="4">Alkaline proteinase inhibitor/ Outer membrane lipoprotein Omp19 domain-containing protein</fullName>
    </recommendedName>
</protein>
<evidence type="ECO:0000256" key="2">
    <source>
        <dbReference type="SAM" id="MobiDB-lite"/>
    </source>
</evidence>
<keyword evidence="1 3" id="KW-0732">Signal</keyword>
<evidence type="ECO:0000313" key="6">
    <source>
        <dbReference type="Proteomes" id="UP000037822"/>
    </source>
</evidence>
<sequence>MPTATPIKPTATLAMTLKAASLLSLLALTACAGSQRFVGGPGPTYGQPTRQPAPPISPAPVTPEPLPPPGGYPPSGGYPQAGGSYPVASAQPGALPPPQDPYYTPAAPGIPQQTPPPAAPQPAEVPTLRGGSGEVATLGGAATTRPAVTSRDGVIGNWTAKEATGSSCRVQLSSAPALDLYRANAAGCANRDLQKVTAWDYRDGEVYLYQQGGTVVARLRTSGGGAMDGAITKSGAGLSLNR</sequence>
<name>A0A0N1F476_9HYPH</name>
<evidence type="ECO:0000259" key="4">
    <source>
        <dbReference type="Pfam" id="PF02974"/>
    </source>
</evidence>
<feature type="chain" id="PRO_5005870937" description="Alkaline proteinase inhibitor/ Outer membrane lipoprotein Omp19 domain-containing protein" evidence="3">
    <location>
        <begin position="33"/>
        <end position="242"/>
    </location>
</feature>
<dbReference type="PATRIC" id="fig|1526658.3.peg.4599"/>
<accession>A0A0N1F476</accession>
<dbReference type="InterPro" id="IPR021140">
    <property type="entry name" value="Inh/Omp19"/>
</dbReference>
<evidence type="ECO:0000256" key="3">
    <source>
        <dbReference type="SAM" id="SignalP"/>
    </source>
</evidence>
<feature type="signal peptide" evidence="3">
    <location>
        <begin position="1"/>
        <end position="32"/>
    </location>
</feature>
<dbReference type="SUPFAM" id="SSF50882">
    <property type="entry name" value="beta-Barrel protease inhibitors"/>
    <property type="match status" value="1"/>
</dbReference>
<dbReference type="InterPro" id="IPR016085">
    <property type="entry name" value="Protease_inh_B-barrel_dom"/>
</dbReference>
<dbReference type="OrthoDB" id="8446677at2"/>
<comment type="caution">
    <text evidence="5">The sequence shown here is derived from an EMBL/GenBank/DDBJ whole genome shotgun (WGS) entry which is preliminary data.</text>
</comment>
<gene>
    <name evidence="5" type="ORF">AE618_16120</name>
</gene>
<dbReference type="GO" id="GO:0004866">
    <property type="term" value="F:endopeptidase inhibitor activity"/>
    <property type="evidence" value="ECO:0007669"/>
    <property type="project" value="InterPro"/>
</dbReference>
<dbReference type="Gene3D" id="2.40.128.10">
    <property type="match status" value="1"/>
</dbReference>
<evidence type="ECO:0000313" key="5">
    <source>
        <dbReference type="EMBL" id="KPH80107.1"/>
    </source>
</evidence>
<dbReference type="Proteomes" id="UP000037822">
    <property type="component" value="Unassembled WGS sequence"/>
</dbReference>
<evidence type="ECO:0000256" key="1">
    <source>
        <dbReference type="ARBA" id="ARBA00022729"/>
    </source>
</evidence>
<feature type="region of interest" description="Disordered" evidence="2">
    <location>
        <begin position="41"/>
        <end position="138"/>
    </location>
</feature>
<proteinExistence type="predicted"/>
<dbReference type="Pfam" id="PF02974">
    <property type="entry name" value="Inh"/>
    <property type="match status" value="1"/>
</dbReference>
<keyword evidence="6" id="KW-1185">Reference proteome</keyword>
<dbReference type="EMBL" id="LGSZ01000047">
    <property type="protein sequence ID" value="KPH80107.1"/>
    <property type="molecule type" value="Genomic_DNA"/>
</dbReference>
<feature type="compositionally biased region" description="Low complexity" evidence="2">
    <location>
        <begin position="75"/>
        <end position="86"/>
    </location>
</feature>